<comment type="similarity">
    <text evidence="2">Belongs to the SusD family.</text>
</comment>
<name>A0A512RRR7_9BACT</name>
<comment type="caution">
    <text evidence="10">The sequence shown here is derived from an EMBL/GenBank/DDBJ whole genome shotgun (WGS) entry which is preliminary data.</text>
</comment>
<evidence type="ECO:0000313" key="11">
    <source>
        <dbReference type="Proteomes" id="UP000321436"/>
    </source>
</evidence>
<sequence>MKNTKIWLLCLLMAGTACSKLDQDPYGSGIVETQYYTTLEQCNTSTQVAYRFINYSTWWEILNWRYLSGEAASDNGWIGNTYQSTHPTYDAVAHYTLDPSNDRNEAQWIDLYKSIGRFNSTIEGITGAPIDDASKKRFIAELKFLRAWCYYDLVRNWGGVPIVLKIESPGTHIPRSAPADVYALIVNDLKECAAALPLKSEYPAKDRYRASKGAAQTLLAKTYLYMEDWANAETTANLVINSGEYDLEPEFGDLWGYNYKNGIESVFEIQNGSSQVPDLPFNQFITMLNSTADAGWGYYSVTSDLENAYKSEGDSIRLQWTINRHGLPVAGDPNNTAFDGRPYPSQNHSKSGRYSRKHYVPKAQRPANGRPALNDKIFRFADVLLIHAEACAMLKKPADALRSLKRVRDRVDLITDMSLTEWDLINAVRKERRLETAFEGDRLYDIRRWKDASGKPVINSIMGPNGSFVKYNTETSTDAMEKNNPLERQDKGINFDPEIHRLWPIPASQVLLAEGAVEQNFGYY</sequence>
<dbReference type="OrthoDB" id="618454at2"/>
<comment type="subcellular location">
    <subcellularLocation>
        <location evidence="1">Cell outer membrane</location>
    </subcellularLocation>
</comment>
<organism evidence="10 11">
    <name type="scientific">Chitinophaga cymbidii</name>
    <dbReference type="NCBI Taxonomy" id="1096750"/>
    <lineage>
        <taxon>Bacteria</taxon>
        <taxon>Pseudomonadati</taxon>
        <taxon>Bacteroidota</taxon>
        <taxon>Chitinophagia</taxon>
        <taxon>Chitinophagales</taxon>
        <taxon>Chitinophagaceae</taxon>
        <taxon>Chitinophaga</taxon>
    </lineage>
</organism>
<dbReference type="RefSeq" id="WP_146866919.1">
    <property type="nucleotide sequence ID" value="NZ_BKAU01000006.1"/>
</dbReference>
<evidence type="ECO:0000259" key="9">
    <source>
        <dbReference type="Pfam" id="PF14322"/>
    </source>
</evidence>
<evidence type="ECO:0000256" key="6">
    <source>
        <dbReference type="SAM" id="MobiDB-lite"/>
    </source>
</evidence>
<feature type="signal peptide" evidence="7">
    <location>
        <begin position="1"/>
        <end position="19"/>
    </location>
</feature>
<dbReference type="PROSITE" id="PS51257">
    <property type="entry name" value="PROKAR_LIPOPROTEIN"/>
    <property type="match status" value="1"/>
</dbReference>
<dbReference type="GO" id="GO:0009279">
    <property type="term" value="C:cell outer membrane"/>
    <property type="evidence" value="ECO:0007669"/>
    <property type="project" value="UniProtKB-SubCell"/>
</dbReference>
<keyword evidence="5" id="KW-0998">Cell outer membrane</keyword>
<dbReference type="SUPFAM" id="SSF48452">
    <property type="entry name" value="TPR-like"/>
    <property type="match status" value="1"/>
</dbReference>
<gene>
    <name evidence="10" type="ORF">CCY01nite_46570</name>
</gene>
<dbReference type="Pfam" id="PF07980">
    <property type="entry name" value="SusD_RagB"/>
    <property type="match status" value="1"/>
</dbReference>
<evidence type="ECO:0000256" key="7">
    <source>
        <dbReference type="SAM" id="SignalP"/>
    </source>
</evidence>
<dbReference type="Pfam" id="PF14322">
    <property type="entry name" value="SusD-like_3"/>
    <property type="match status" value="1"/>
</dbReference>
<dbReference type="InterPro" id="IPR011990">
    <property type="entry name" value="TPR-like_helical_dom_sf"/>
</dbReference>
<proteinExistence type="inferred from homology"/>
<dbReference type="Gene3D" id="1.25.40.390">
    <property type="match status" value="1"/>
</dbReference>
<evidence type="ECO:0000256" key="4">
    <source>
        <dbReference type="ARBA" id="ARBA00023136"/>
    </source>
</evidence>
<feature type="chain" id="PRO_5021864662" evidence="7">
    <location>
        <begin position="20"/>
        <end position="524"/>
    </location>
</feature>
<keyword evidence="11" id="KW-1185">Reference proteome</keyword>
<evidence type="ECO:0000256" key="5">
    <source>
        <dbReference type="ARBA" id="ARBA00023237"/>
    </source>
</evidence>
<reference evidence="10 11" key="1">
    <citation type="submission" date="2019-07" db="EMBL/GenBank/DDBJ databases">
        <title>Whole genome shotgun sequence of Chitinophaga cymbidii NBRC 109752.</title>
        <authorList>
            <person name="Hosoyama A."/>
            <person name="Uohara A."/>
            <person name="Ohji S."/>
            <person name="Ichikawa N."/>
        </authorList>
    </citation>
    <scope>NUCLEOTIDE SEQUENCE [LARGE SCALE GENOMIC DNA]</scope>
    <source>
        <strain evidence="10 11">NBRC 109752</strain>
    </source>
</reference>
<evidence type="ECO:0000256" key="1">
    <source>
        <dbReference type="ARBA" id="ARBA00004442"/>
    </source>
</evidence>
<feature type="domain" description="RagB/SusD" evidence="8">
    <location>
        <begin position="291"/>
        <end position="523"/>
    </location>
</feature>
<dbReference type="CDD" id="cd08977">
    <property type="entry name" value="SusD"/>
    <property type="match status" value="1"/>
</dbReference>
<evidence type="ECO:0000313" key="10">
    <source>
        <dbReference type="EMBL" id="GEP98397.1"/>
    </source>
</evidence>
<accession>A0A512RRR7</accession>
<feature type="compositionally biased region" description="Basic residues" evidence="6">
    <location>
        <begin position="350"/>
        <end position="360"/>
    </location>
</feature>
<protein>
    <submittedName>
        <fullName evidence="10">Membrane protein</fullName>
    </submittedName>
</protein>
<feature type="domain" description="SusD-like N-terminal" evidence="9">
    <location>
        <begin position="69"/>
        <end position="224"/>
    </location>
</feature>
<dbReference type="Proteomes" id="UP000321436">
    <property type="component" value="Unassembled WGS sequence"/>
</dbReference>
<evidence type="ECO:0000256" key="3">
    <source>
        <dbReference type="ARBA" id="ARBA00022729"/>
    </source>
</evidence>
<dbReference type="InterPro" id="IPR012944">
    <property type="entry name" value="SusD_RagB_dom"/>
</dbReference>
<dbReference type="AlphaFoldDB" id="A0A512RRR7"/>
<evidence type="ECO:0000259" key="8">
    <source>
        <dbReference type="Pfam" id="PF07980"/>
    </source>
</evidence>
<keyword evidence="4" id="KW-0472">Membrane</keyword>
<dbReference type="InterPro" id="IPR033985">
    <property type="entry name" value="SusD-like_N"/>
</dbReference>
<dbReference type="EMBL" id="BKAU01000006">
    <property type="protein sequence ID" value="GEP98397.1"/>
    <property type="molecule type" value="Genomic_DNA"/>
</dbReference>
<evidence type="ECO:0000256" key="2">
    <source>
        <dbReference type="ARBA" id="ARBA00006275"/>
    </source>
</evidence>
<feature type="region of interest" description="Disordered" evidence="6">
    <location>
        <begin position="331"/>
        <end position="367"/>
    </location>
</feature>
<keyword evidence="3 7" id="KW-0732">Signal</keyword>